<keyword evidence="3 4" id="KW-0067">ATP-binding</keyword>
<dbReference type="GO" id="GO:0005788">
    <property type="term" value="C:endoplasmic reticulum lumen"/>
    <property type="evidence" value="ECO:0007669"/>
    <property type="project" value="UniProtKB-SubCell"/>
</dbReference>
<organism evidence="5 6">
    <name type="scientific">Taxus chinensis</name>
    <name type="common">Chinese yew</name>
    <name type="synonym">Taxus wallichiana var. chinensis</name>
    <dbReference type="NCBI Taxonomy" id="29808"/>
    <lineage>
        <taxon>Eukaryota</taxon>
        <taxon>Viridiplantae</taxon>
        <taxon>Streptophyta</taxon>
        <taxon>Embryophyta</taxon>
        <taxon>Tracheophyta</taxon>
        <taxon>Spermatophyta</taxon>
        <taxon>Pinopsida</taxon>
        <taxon>Pinidae</taxon>
        <taxon>Conifers II</taxon>
        <taxon>Cupressales</taxon>
        <taxon>Taxaceae</taxon>
        <taxon>Taxus</taxon>
    </lineage>
</organism>
<evidence type="ECO:0000256" key="4">
    <source>
        <dbReference type="RuleBase" id="RU003322"/>
    </source>
</evidence>
<protein>
    <recommendedName>
        <fullName evidence="7">Heat shock protein 70</fullName>
    </recommendedName>
</protein>
<name>A0AA38FMI1_TAXCH</name>
<dbReference type="PANTHER" id="PTHR19375">
    <property type="entry name" value="HEAT SHOCK PROTEIN 70KDA"/>
    <property type="match status" value="1"/>
</dbReference>
<comment type="caution">
    <text evidence="5">The sequence shown here is derived from an EMBL/GenBank/DDBJ whole genome shotgun (WGS) entry which is preliminary data.</text>
</comment>
<comment type="similarity">
    <text evidence="4">Belongs to the heat shock protein 70 family.</text>
</comment>
<reference evidence="5 6" key="1">
    <citation type="journal article" date="2021" name="Nat. Plants">
        <title>The Taxus genome provides insights into paclitaxel biosynthesis.</title>
        <authorList>
            <person name="Xiong X."/>
            <person name="Gou J."/>
            <person name="Liao Q."/>
            <person name="Li Y."/>
            <person name="Zhou Q."/>
            <person name="Bi G."/>
            <person name="Li C."/>
            <person name="Du R."/>
            <person name="Wang X."/>
            <person name="Sun T."/>
            <person name="Guo L."/>
            <person name="Liang H."/>
            <person name="Lu P."/>
            <person name="Wu Y."/>
            <person name="Zhang Z."/>
            <person name="Ro D.K."/>
            <person name="Shang Y."/>
            <person name="Huang S."/>
            <person name="Yan J."/>
        </authorList>
    </citation>
    <scope>NUCLEOTIDE SEQUENCE [LARGE SCALE GENOMIC DNA]</scope>
    <source>
        <strain evidence="5">Ta-2019</strain>
    </source>
</reference>
<proteinExistence type="inferred from homology"/>
<dbReference type="PROSITE" id="PS00329">
    <property type="entry name" value="HSP70_2"/>
    <property type="match status" value="1"/>
</dbReference>
<gene>
    <name evidence="5" type="ORF">KI387_010794</name>
</gene>
<dbReference type="SUPFAM" id="SSF53067">
    <property type="entry name" value="Actin-like ATPase domain"/>
    <property type="match status" value="2"/>
</dbReference>
<dbReference type="FunFam" id="3.30.30.30:FF:000005">
    <property type="entry name" value="Heat shock protein ssb1"/>
    <property type="match status" value="1"/>
</dbReference>
<keyword evidence="6" id="KW-1185">Reference proteome</keyword>
<dbReference type="GO" id="GO:0140662">
    <property type="term" value="F:ATP-dependent protein folding chaperone"/>
    <property type="evidence" value="ECO:0007669"/>
    <property type="project" value="InterPro"/>
</dbReference>
<dbReference type="Proteomes" id="UP000824469">
    <property type="component" value="Unassembled WGS sequence"/>
</dbReference>
<evidence type="ECO:0008006" key="7">
    <source>
        <dbReference type="Google" id="ProtNLM"/>
    </source>
</evidence>
<evidence type="ECO:0000256" key="2">
    <source>
        <dbReference type="ARBA" id="ARBA00022741"/>
    </source>
</evidence>
<evidence type="ECO:0000313" key="5">
    <source>
        <dbReference type="EMBL" id="KAH9306390.1"/>
    </source>
</evidence>
<evidence type="ECO:0000256" key="3">
    <source>
        <dbReference type="ARBA" id="ARBA00022840"/>
    </source>
</evidence>
<dbReference type="OMA" id="FHANITR"/>
<keyword evidence="2 4" id="KW-0547">Nucleotide-binding</keyword>
<dbReference type="AlphaFoldDB" id="A0AA38FMI1"/>
<dbReference type="Gene3D" id="3.30.30.30">
    <property type="match status" value="1"/>
</dbReference>
<dbReference type="FunFam" id="3.30.420.40:FF:000026">
    <property type="entry name" value="Heat shock protein 70"/>
    <property type="match status" value="1"/>
</dbReference>
<dbReference type="InterPro" id="IPR029048">
    <property type="entry name" value="HSP70_C_sf"/>
</dbReference>
<accession>A0AA38FMI1</accession>
<dbReference type="InterPro" id="IPR013126">
    <property type="entry name" value="Hsp_70_fam"/>
</dbReference>
<dbReference type="GO" id="GO:0005524">
    <property type="term" value="F:ATP binding"/>
    <property type="evidence" value="ECO:0007669"/>
    <property type="project" value="UniProtKB-KW"/>
</dbReference>
<dbReference type="InterPro" id="IPR043129">
    <property type="entry name" value="ATPase_NBD"/>
</dbReference>
<dbReference type="EMBL" id="JAHRHJ020000008">
    <property type="protein sequence ID" value="KAH9306390.1"/>
    <property type="molecule type" value="Genomic_DNA"/>
</dbReference>
<dbReference type="PRINTS" id="PR00301">
    <property type="entry name" value="HEATSHOCK70"/>
</dbReference>
<dbReference type="Gene3D" id="2.60.34.10">
    <property type="entry name" value="Substrate Binding Domain Of DNAk, Chain A, domain 1"/>
    <property type="match status" value="1"/>
</dbReference>
<dbReference type="SUPFAM" id="SSF100934">
    <property type="entry name" value="Heat shock protein 70kD (HSP70), C-terminal subdomain"/>
    <property type="match status" value="1"/>
</dbReference>
<dbReference type="SUPFAM" id="SSF100920">
    <property type="entry name" value="Heat shock protein 70kD (HSP70), peptide-binding domain"/>
    <property type="match status" value="1"/>
</dbReference>
<dbReference type="PROSITE" id="PS01036">
    <property type="entry name" value="HSP70_3"/>
    <property type="match status" value="1"/>
</dbReference>
<comment type="subcellular location">
    <subcellularLocation>
        <location evidence="1">Endoplasmic reticulum lumen</location>
    </subcellularLocation>
</comment>
<dbReference type="SMR" id="A0AA38FMI1"/>
<dbReference type="FunFam" id="3.90.640.10:FF:000002">
    <property type="entry name" value="Heat shock 70 kDa"/>
    <property type="match status" value="1"/>
</dbReference>
<sequence>MAKDNNYIAIGIDLGTCYSCVAVYQNERIDIIANDEGNKTIPSMVAFTAGERLIGDAAKNQFILNPDNTIFDIKRLIGKRFSDDSVQKDLVLWPFKVVCGRSNKPLVEVEYKGFKRIFSPEEISSTVLYKMKEIAETYLNSEVKNAVITVPAYFNDTQRKATKDAAAIAGLHVLQLMSEPTAAAIAYGLDTKTYSSSQGKKILVFDLGGGTLDISLLSIKNGVFEVLSVEGDTHLGGEDFDSNLVDYCAKLFKSKHQKNLRSDARALRRIRSACERAKRSLSSALETTIEIDCLYQGEDFHANITRSKFELLNMEMFEKCMRSVEKCLADAKVKKEEVDNVVLVGGSTRIPKVQQMIQEQFFSGKVLCNTINPDEAVAYGAAVQAAVLTGQRADLTVIDVTPLSLGVAVKGDLMSVVIPKNTPIPVTEEKYFPTASDNGCFRVYQGERAKAEDNIFLGEFRLSGLPAAPRGEVSVKVCFEIDGSAILKVSAEHRTSGLKEEIVIDGEDVGGLSKEEMERMLVDAERFRLEDEDFKKNVLARKALEDYAFKVRERVRKEMVRVKMERIELGSIENGVEEAIEWADRNENIELPKLQEKLEELKILTKTLDKSNKSSLCSLCSRDSYEFRGRGGVIARARARGGARGIGATLNLSK</sequence>
<dbReference type="InterPro" id="IPR018181">
    <property type="entry name" value="Heat_shock_70_CS"/>
</dbReference>
<dbReference type="InterPro" id="IPR029047">
    <property type="entry name" value="HSP70_peptide-bd_sf"/>
</dbReference>
<dbReference type="Gene3D" id="3.30.420.40">
    <property type="match status" value="2"/>
</dbReference>
<evidence type="ECO:0000313" key="6">
    <source>
        <dbReference type="Proteomes" id="UP000824469"/>
    </source>
</evidence>
<evidence type="ECO:0000256" key="1">
    <source>
        <dbReference type="ARBA" id="ARBA00004319"/>
    </source>
</evidence>
<dbReference type="Pfam" id="PF00012">
    <property type="entry name" value="HSP70"/>
    <property type="match status" value="1"/>
</dbReference>
<dbReference type="Gene3D" id="3.90.640.10">
    <property type="entry name" value="Actin, Chain A, domain 4"/>
    <property type="match status" value="1"/>
</dbReference>
<dbReference type="Gene3D" id="1.20.1270.10">
    <property type="match status" value="1"/>
</dbReference>